<reference evidence="2" key="1">
    <citation type="submission" date="2022-10" db="EMBL/GenBank/DDBJ databases">
        <title>Rhodococcus sp.75.</title>
        <authorList>
            <person name="Sun M."/>
        </authorList>
    </citation>
    <scope>NUCLEOTIDE SEQUENCE</scope>
    <source>
        <strain evidence="2">75</strain>
    </source>
</reference>
<keyword evidence="1" id="KW-0472">Membrane</keyword>
<keyword evidence="1" id="KW-0812">Transmembrane</keyword>
<dbReference type="Proteomes" id="UP001164965">
    <property type="component" value="Chromosome"/>
</dbReference>
<name>A0ABY6P3Z6_9NOCA</name>
<evidence type="ECO:0000313" key="3">
    <source>
        <dbReference type="Proteomes" id="UP001164965"/>
    </source>
</evidence>
<sequence length="582" mass="57299">MARHRDAVATRGISRGPVIAVAVVVALVLLTFGWFRLRDNVGEQGAQAAAACVSGTSEVTVVADPDVAAPLTELARRYTARTPVVRDRCVTLTVTPLPSGRVLTGLQNGWDPTTMGPPPAGWIAQDSSFPARLASASATRLSGDPTSVASSPLVLAVPRSAGTTVTASGMRWADLPGLQRSADGWTRLGQPSWGAFTAALPSGASGSTLTPSAVEAVVAGVTGAAPTRAALTDPAVGRALTALGRGPTPQPDDTAAALTALGALTTVAGSPYQAVPATEQQVFAAAQASPGTVSAGVLAGTVPTEDYPFALLSGPAVDETQSRSAAAFEEYLAGDEAQQVLADAGFRTRGTLPAASDAVAFAPPAATLAPADPAATDALVAALTTPVVAPRTTVLLNVSTSMGTGEGGGTRLAATTGALAARVRALPDGTSIGLSTFVRGLGGSAPMSPDVPVAALTADGAQRSALLAALGALQTRGATSVDSSVVRAFADAVAAYSAAGTNRVVVVTDGPNDNGGTTEAGVLAEAGTATDPARPVQVDVIAIGSGDIGALTALARSTGGTVTQVPTGGSDAMGAALAALLT</sequence>
<dbReference type="Pfam" id="PF13531">
    <property type="entry name" value="SBP_bac_11"/>
    <property type="match status" value="1"/>
</dbReference>
<organism evidence="2 3">
    <name type="scientific">Rhodococcus antarcticus</name>
    <dbReference type="NCBI Taxonomy" id="2987751"/>
    <lineage>
        <taxon>Bacteria</taxon>
        <taxon>Bacillati</taxon>
        <taxon>Actinomycetota</taxon>
        <taxon>Actinomycetes</taxon>
        <taxon>Mycobacteriales</taxon>
        <taxon>Nocardiaceae</taxon>
        <taxon>Rhodococcus</taxon>
    </lineage>
</organism>
<feature type="transmembrane region" description="Helical" evidence="1">
    <location>
        <begin position="12"/>
        <end position="35"/>
    </location>
</feature>
<dbReference type="SUPFAM" id="SSF53850">
    <property type="entry name" value="Periplasmic binding protein-like II"/>
    <property type="match status" value="1"/>
</dbReference>
<gene>
    <name evidence="2" type="ORF">RHODO2019_08360</name>
</gene>
<evidence type="ECO:0000256" key="1">
    <source>
        <dbReference type="SAM" id="Phobius"/>
    </source>
</evidence>
<accession>A0ABY6P3Z6</accession>
<dbReference type="SUPFAM" id="SSF53300">
    <property type="entry name" value="vWA-like"/>
    <property type="match status" value="1"/>
</dbReference>
<keyword evidence="3" id="KW-1185">Reference proteome</keyword>
<protein>
    <submittedName>
        <fullName evidence="2">Substrate-binding and VWA domain-containing protein</fullName>
    </submittedName>
</protein>
<dbReference type="Gene3D" id="3.40.50.410">
    <property type="entry name" value="von Willebrand factor, type A domain"/>
    <property type="match status" value="1"/>
</dbReference>
<keyword evidence="1" id="KW-1133">Transmembrane helix</keyword>
<proteinExistence type="predicted"/>
<dbReference type="InterPro" id="IPR036465">
    <property type="entry name" value="vWFA_dom_sf"/>
</dbReference>
<evidence type="ECO:0000313" key="2">
    <source>
        <dbReference type="EMBL" id="UZJ26395.1"/>
    </source>
</evidence>
<dbReference type="EMBL" id="CP110615">
    <property type="protein sequence ID" value="UZJ26395.1"/>
    <property type="molecule type" value="Genomic_DNA"/>
</dbReference>
<dbReference type="RefSeq" id="WP_265384499.1">
    <property type="nucleotide sequence ID" value="NZ_CP110615.1"/>
</dbReference>